<protein>
    <submittedName>
        <fullName evidence="1">Uncharacterized protein</fullName>
    </submittedName>
</protein>
<gene>
    <name evidence="1" type="ORF">ACFPQA_07860</name>
</gene>
<proteinExistence type="predicted"/>
<name>A0ABW0RJM5_9GAMM</name>
<sequence>MNPHLLTLARLSCPSVTVKPVSHDQSDPQPSEDKASFEVLADDGKVIGYVKAWHDATDYAGFVHFDPDGNIIDWKVFNEYSRQ</sequence>
<dbReference type="RefSeq" id="WP_248153520.1">
    <property type="nucleotide sequence ID" value="NZ_JAKZAJ010000001.1"/>
</dbReference>
<dbReference type="Proteomes" id="UP001596055">
    <property type="component" value="Unassembled WGS sequence"/>
</dbReference>
<organism evidence="1 2">
    <name type="scientific">Marinobacter koreensis</name>
    <dbReference type="NCBI Taxonomy" id="335974"/>
    <lineage>
        <taxon>Bacteria</taxon>
        <taxon>Pseudomonadati</taxon>
        <taxon>Pseudomonadota</taxon>
        <taxon>Gammaproteobacteria</taxon>
        <taxon>Pseudomonadales</taxon>
        <taxon>Marinobacteraceae</taxon>
        <taxon>Marinobacter</taxon>
    </lineage>
</organism>
<comment type="caution">
    <text evidence="1">The sequence shown here is derived from an EMBL/GenBank/DDBJ whole genome shotgun (WGS) entry which is preliminary data.</text>
</comment>
<accession>A0ABW0RJM5</accession>
<dbReference type="EMBL" id="JBHSNL010000001">
    <property type="protein sequence ID" value="MFC5544962.1"/>
    <property type="molecule type" value="Genomic_DNA"/>
</dbReference>
<evidence type="ECO:0000313" key="1">
    <source>
        <dbReference type="EMBL" id="MFC5544962.1"/>
    </source>
</evidence>
<keyword evidence="2" id="KW-1185">Reference proteome</keyword>
<evidence type="ECO:0000313" key="2">
    <source>
        <dbReference type="Proteomes" id="UP001596055"/>
    </source>
</evidence>
<reference evidence="2" key="1">
    <citation type="journal article" date="2019" name="Int. J. Syst. Evol. Microbiol.">
        <title>The Global Catalogue of Microorganisms (GCM) 10K type strain sequencing project: providing services to taxonomists for standard genome sequencing and annotation.</title>
        <authorList>
            <consortium name="The Broad Institute Genomics Platform"/>
            <consortium name="The Broad Institute Genome Sequencing Center for Infectious Disease"/>
            <person name="Wu L."/>
            <person name="Ma J."/>
        </authorList>
    </citation>
    <scope>NUCLEOTIDE SEQUENCE [LARGE SCALE GENOMIC DNA]</scope>
    <source>
        <strain evidence="2">CGMCC 4.1799</strain>
    </source>
</reference>